<evidence type="ECO:0000259" key="2">
    <source>
        <dbReference type="Pfam" id="PF13193"/>
    </source>
</evidence>
<dbReference type="SUPFAM" id="SSF56801">
    <property type="entry name" value="Acetyl-CoA synthetase-like"/>
    <property type="match status" value="1"/>
</dbReference>
<dbReference type="Gene3D" id="3.30.300.30">
    <property type="match status" value="1"/>
</dbReference>
<dbReference type="InterPro" id="IPR025110">
    <property type="entry name" value="AMP-bd_C"/>
</dbReference>
<dbReference type="PROSITE" id="PS00455">
    <property type="entry name" value="AMP_BINDING"/>
    <property type="match status" value="1"/>
</dbReference>
<dbReference type="STRING" id="1442368.A0A0D2E0P2"/>
<dbReference type="PANTHER" id="PTHR24096:SF422">
    <property type="entry name" value="BCDNA.GH02901"/>
    <property type="match status" value="1"/>
</dbReference>
<name>A0A0D2E0P2_9EURO</name>
<evidence type="ECO:0008006" key="5">
    <source>
        <dbReference type="Google" id="ProtNLM"/>
    </source>
</evidence>
<dbReference type="InterPro" id="IPR000873">
    <property type="entry name" value="AMP-dep_synth/lig_dom"/>
</dbReference>
<dbReference type="Pfam" id="PF00501">
    <property type="entry name" value="AMP-binding"/>
    <property type="match status" value="1"/>
</dbReference>
<gene>
    <name evidence="3" type="ORF">Z517_02852</name>
</gene>
<dbReference type="GeneID" id="25302342"/>
<protein>
    <recommendedName>
        <fullName evidence="5">Acetyl-CoA synthetase-like protein</fullName>
    </recommendedName>
</protein>
<dbReference type="RefSeq" id="XP_013287414.1">
    <property type="nucleotide sequence ID" value="XM_013431960.1"/>
</dbReference>
<dbReference type="OrthoDB" id="6509636at2759"/>
<dbReference type="InterPro" id="IPR020845">
    <property type="entry name" value="AMP-binding_CS"/>
</dbReference>
<feature type="domain" description="AMP-dependent synthetase/ligase" evidence="1">
    <location>
        <begin position="46"/>
        <end position="404"/>
    </location>
</feature>
<dbReference type="Pfam" id="PF13193">
    <property type="entry name" value="AMP-binding_C"/>
    <property type="match status" value="1"/>
</dbReference>
<sequence length="563" mass="61325">MTIFQSSQPPIKVPNIAPVWTWLFEGEESPLRRFPPEAVNGFSDAATGEHISFKDLKELSTYVSTALVQKYGLRQGECVCLFSPNTIWYPCALFSVLRSGGIVAGASPAYNVEEMAYALRLSKAKLIFTVPGSLKVAAAAAKTVGITPDRILMLHGEVDGHVSLSQLIDIGRSQGPQRQTTPFTIPRGRQNKDFCAFLSFSSGTTGLPKAVAISHSNIIAQCLQMRQAGAKIDRMIAVLPLFHITGLVHQMHLPIVLNANVHMLPSFSMHLMLKVVQEYRLQELMLVPPILVRLVHDKSIENYDLSSIRYFTSGAAPLSAEIIARLQKLFPNAGLKHGYGMTESGGCITVTTPDKYDFKNATKAGTLLASTEIRVVDPESGAELGPNTPGEIWARGPQITMGYLDNQKTTDETFDKDGFLHTGDIGYIDEEGFLTITDRLKELIKVNGIGVAPAELEDLLLGHADVVDAAVIGIPDATSGEKPKAYVVLRSGLTRSPESAAKDLIKLAQEKKVRHKWISEVEIIEAIPKAPSGKILRRVLRDQHKAGKRGLVALRGAGPRAKI</sequence>
<accession>A0A0D2E0P2</accession>
<dbReference type="VEuPathDB" id="FungiDB:Z517_02852"/>
<evidence type="ECO:0000313" key="3">
    <source>
        <dbReference type="EMBL" id="KIW83606.1"/>
    </source>
</evidence>
<dbReference type="Gene3D" id="3.40.50.12780">
    <property type="entry name" value="N-terminal domain of ligase-like"/>
    <property type="match status" value="1"/>
</dbReference>
<dbReference type="AlphaFoldDB" id="A0A0D2E0P2"/>
<keyword evidence="4" id="KW-1185">Reference proteome</keyword>
<dbReference type="PANTHER" id="PTHR24096">
    <property type="entry name" value="LONG-CHAIN-FATTY-ACID--COA LIGASE"/>
    <property type="match status" value="1"/>
</dbReference>
<dbReference type="InterPro" id="IPR045851">
    <property type="entry name" value="AMP-bd_C_sf"/>
</dbReference>
<dbReference type="CDD" id="cd05911">
    <property type="entry name" value="Firefly_Luc_like"/>
    <property type="match status" value="1"/>
</dbReference>
<dbReference type="Proteomes" id="UP000053029">
    <property type="component" value="Unassembled WGS sequence"/>
</dbReference>
<reference evidence="3 4" key="1">
    <citation type="submission" date="2015-01" db="EMBL/GenBank/DDBJ databases">
        <title>The Genome Sequence of Fonsecaea pedrosoi CBS 271.37.</title>
        <authorList>
            <consortium name="The Broad Institute Genomics Platform"/>
            <person name="Cuomo C."/>
            <person name="de Hoog S."/>
            <person name="Gorbushina A."/>
            <person name="Stielow B."/>
            <person name="Teixiera M."/>
            <person name="Abouelleil A."/>
            <person name="Chapman S.B."/>
            <person name="Priest M."/>
            <person name="Young S.K."/>
            <person name="Wortman J."/>
            <person name="Nusbaum C."/>
            <person name="Birren B."/>
        </authorList>
    </citation>
    <scope>NUCLEOTIDE SEQUENCE [LARGE SCALE GENOMIC DNA]</scope>
    <source>
        <strain evidence="3 4">CBS 271.37</strain>
    </source>
</reference>
<dbReference type="EMBL" id="KN846970">
    <property type="protein sequence ID" value="KIW83606.1"/>
    <property type="molecule type" value="Genomic_DNA"/>
</dbReference>
<dbReference type="HOGENOM" id="CLU_000022_59_2_1"/>
<proteinExistence type="predicted"/>
<dbReference type="GO" id="GO:0016405">
    <property type="term" value="F:CoA-ligase activity"/>
    <property type="evidence" value="ECO:0007669"/>
    <property type="project" value="TreeGrafter"/>
</dbReference>
<organism evidence="3 4">
    <name type="scientific">Fonsecaea pedrosoi CBS 271.37</name>
    <dbReference type="NCBI Taxonomy" id="1442368"/>
    <lineage>
        <taxon>Eukaryota</taxon>
        <taxon>Fungi</taxon>
        <taxon>Dikarya</taxon>
        <taxon>Ascomycota</taxon>
        <taxon>Pezizomycotina</taxon>
        <taxon>Eurotiomycetes</taxon>
        <taxon>Chaetothyriomycetidae</taxon>
        <taxon>Chaetothyriales</taxon>
        <taxon>Herpotrichiellaceae</taxon>
        <taxon>Fonsecaea</taxon>
    </lineage>
</organism>
<evidence type="ECO:0000313" key="4">
    <source>
        <dbReference type="Proteomes" id="UP000053029"/>
    </source>
</evidence>
<feature type="domain" description="AMP-binding enzyme C-terminal" evidence="2">
    <location>
        <begin position="455"/>
        <end position="534"/>
    </location>
</feature>
<dbReference type="InterPro" id="IPR042099">
    <property type="entry name" value="ANL_N_sf"/>
</dbReference>
<evidence type="ECO:0000259" key="1">
    <source>
        <dbReference type="Pfam" id="PF00501"/>
    </source>
</evidence>